<dbReference type="Pfam" id="PF09917">
    <property type="entry name" value="DUF2147"/>
    <property type="match status" value="1"/>
</dbReference>
<feature type="signal peptide" evidence="1">
    <location>
        <begin position="1"/>
        <end position="20"/>
    </location>
</feature>
<dbReference type="EMBL" id="JAYGIL010000005">
    <property type="protein sequence ID" value="MEA5402436.1"/>
    <property type="molecule type" value="Genomic_DNA"/>
</dbReference>
<comment type="caution">
    <text evidence="3">The sequence shown here is derived from an EMBL/GenBank/DDBJ whole genome shotgun (WGS) entry which is preliminary data.</text>
</comment>
<dbReference type="PANTHER" id="PTHR36919">
    <property type="entry name" value="BLR1215 PROTEIN"/>
    <property type="match status" value="1"/>
</dbReference>
<proteinExistence type="predicted"/>
<organism evidence="3 4">
    <name type="scientific">Arcicella gelida</name>
    <dbReference type="NCBI Taxonomy" id="2984195"/>
    <lineage>
        <taxon>Bacteria</taxon>
        <taxon>Pseudomonadati</taxon>
        <taxon>Bacteroidota</taxon>
        <taxon>Cytophagia</taxon>
        <taxon>Cytophagales</taxon>
        <taxon>Flectobacillaceae</taxon>
        <taxon>Arcicella</taxon>
    </lineage>
</organism>
<gene>
    <name evidence="3" type="ORF">VB776_05895</name>
</gene>
<dbReference type="RefSeq" id="WP_323326961.1">
    <property type="nucleotide sequence ID" value="NZ_JAYGIL010000005.1"/>
</dbReference>
<keyword evidence="4" id="KW-1185">Reference proteome</keyword>
<sequence>MKKIINTFVMFLFIISVGNAQSITKDAILGEWLSQDKDGKVLIFKQGEKYFGKVIWGKATGRKDEKNPDASLRHRDIIGSTILKDFVFKGKSWEDGSVYDPNNGKTYSCNMKLKSTDELEIRGFIGFSLLGRTTVWTKVK</sequence>
<reference evidence="3 4" key="1">
    <citation type="submission" date="2023-12" db="EMBL/GenBank/DDBJ databases">
        <title>Novel species of the genus Arcicella isolated from rivers.</title>
        <authorList>
            <person name="Lu H."/>
        </authorList>
    </citation>
    <scope>NUCLEOTIDE SEQUENCE [LARGE SCALE GENOMIC DNA]</scope>
    <source>
        <strain evidence="3 4">DC2W</strain>
    </source>
</reference>
<evidence type="ECO:0000313" key="4">
    <source>
        <dbReference type="Proteomes" id="UP001303899"/>
    </source>
</evidence>
<evidence type="ECO:0000256" key="1">
    <source>
        <dbReference type="SAM" id="SignalP"/>
    </source>
</evidence>
<protein>
    <submittedName>
        <fullName evidence="3">DUF2147 domain-containing protein</fullName>
    </submittedName>
</protein>
<evidence type="ECO:0000259" key="2">
    <source>
        <dbReference type="Pfam" id="PF09917"/>
    </source>
</evidence>
<accession>A0ABU5S1U1</accession>
<evidence type="ECO:0000313" key="3">
    <source>
        <dbReference type="EMBL" id="MEA5402436.1"/>
    </source>
</evidence>
<dbReference type="Gene3D" id="2.40.128.520">
    <property type="match status" value="1"/>
</dbReference>
<keyword evidence="1" id="KW-0732">Signal</keyword>
<dbReference type="PANTHER" id="PTHR36919:SF2">
    <property type="entry name" value="BLL6627 PROTEIN"/>
    <property type="match status" value="1"/>
</dbReference>
<dbReference type="InterPro" id="IPR019223">
    <property type="entry name" value="DUF2147"/>
</dbReference>
<feature type="domain" description="DUF2147" evidence="2">
    <location>
        <begin position="30"/>
        <end position="138"/>
    </location>
</feature>
<feature type="chain" id="PRO_5047259487" evidence="1">
    <location>
        <begin position="21"/>
        <end position="140"/>
    </location>
</feature>
<dbReference type="Proteomes" id="UP001303899">
    <property type="component" value="Unassembled WGS sequence"/>
</dbReference>
<name>A0ABU5S1U1_9BACT</name>